<feature type="region of interest" description="Disordered" evidence="3">
    <location>
        <begin position="643"/>
        <end position="913"/>
    </location>
</feature>
<feature type="domain" description="Shugoshin C-terminal" evidence="4">
    <location>
        <begin position="375"/>
        <end position="397"/>
    </location>
</feature>
<dbReference type="AlphaFoldDB" id="A0A1E3PQ76"/>
<feature type="region of interest" description="Disordered" evidence="3">
    <location>
        <begin position="477"/>
        <end position="498"/>
    </location>
</feature>
<dbReference type="GO" id="GO:0045132">
    <property type="term" value="P:meiotic chromosome segregation"/>
    <property type="evidence" value="ECO:0007669"/>
    <property type="project" value="InterPro"/>
</dbReference>
<comment type="similarity">
    <text evidence="1">Belongs to the shugoshin family.</text>
</comment>
<keyword evidence="6" id="KW-1185">Reference proteome</keyword>
<evidence type="ECO:0000256" key="2">
    <source>
        <dbReference type="ARBA" id="ARBA00022829"/>
    </source>
</evidence>
<evidence type="ECO:0000256" key="3">
    <source>
        <dbReference type="SAM" id="MobiDB-lite"/>
    </source>
</evidence>
<dbReference type="OrthoDB" id="5394106at2759"/>
<feature type="compositionally biased region" description="Basic and acidic residues" evidence="3">
    <location>
        <begin position="729"/>
        <end position="741"/>
    </location>
</feature>
<dbReference type="InterPro" id="IPR011515">
    <property type="entry name" value="Shugoshin_C"/>
</dbReference>
<gene>
    <name evidence="5" type="ORF">NADFUDRAFT_64531</name>
</gene>
<protein>
    <recommendedName>
        <fullName evidence="4">Shugoshin C-terminal domain-containing protein</fullName>
    </recommendedName>
</protein>
<sequence length="913" mass="101293">MARLSDPPSGSSFQLERLNDYKAQNFKLARSNSTVQTKVALLEKKITILTNENLQLRHDNMRMSRERDLQAKEQYQKASQVWKQKLSDIRDYLGQLDGKIGEISETFDPLRLEDTRSRSGKLPDGRFIEFPQKETEEEKIRQLTMLMSSKLNGRRYTLEGENESVTGGEQTKKVCTNRRSSRRDSALINPADLPKFSDHSQENSTHTLSGKENLTNDPADLESSRSLDASLMQISDDCIPELDETLDYYPNVTMISNETETRVWEQDDDGFSSIRGDDQDIDAGGNFVLLTSENEPIHVNKEGQNRSLDVTPSSSPRITKITKHNEQFISPNLGNKTSSGVSSFKSKSKVAKSKALPSEAEKMPLVGSLSPSKTRSGRRARKEVNYALPSLRTKMRRNQPEMVDAVIDDNTLEELSNTFEDITPITLRKRKSSITNVAKRRKSTDPKNTPPSEASGNEVGLANSLQKTSFELMNGTDIATNTSEPAPESTQEPLKKSNEILSIKFNAQEGETGVINEKPTSSTNHVQSQPVDTLVKSVTATQIMNNLEKLVTDEEKKQTQESGARQIQEEKISSISNRIDNKFGNIETKSNEGTNQELNQDHKSSNNAIPKVRVKTEPDDELANVVVKEQDIYEGATSLDIASARRRSTRRQSGTYLSHSSNLLPSPNISNGNEKSSTKRNLATVSGPKASKEGNTSRSHTSTRKTMILEQSEKLGNTTKATRRKSTRVHKDGAISQKDIENNSPLEKFVEKSQPPEINENDTLTVSDTKKTSKNNSLKNSESSKPGTRKSIVNGPGAESSPKKKQPKGTRKSCSKSKASSTSSKKVPSTASTSKPSSPNTSIDVFDFMMDSGDEREASNHALKRPIQMRKRSSSTTLHTEKKAIVGNDKDKNPNDFSSSANAGPKRRKSMMI</sequence>
<feature type="compositionally biased region" description="Polar residues" evidence="3">
    <location>
        <begin position="587"/>
        <end position="598"/>
    </location>
</feature>
<evidence type="ECO:0000313" key="5">
    <source>
        <dbReference type="EMBL" id="ODQ67394.1"/>
    </source>
</evidence>
<keyword evidence="2" id="KW-0159">Chromosome partition</keyword>
<reference evidence="5 6" key="1">
    <citation type="journal article" date="2016" name="Proc. Natl. Acad. Sci. U.S.A.">
        <title>Comparative genomics of biotechnologically important yeasts.</title>
        <authorList>
            <person name="Riley R."/>
            <person name="Haridas S."/>
            <person name="Wolfe K.H."/>
            <person name="Lopes M.R."/>
            <person name="Hittinger C.T."/>
            <person name="Goeker M."/>
            <person name="Salamov A.A."/>
            <person name="Wisecaver J.H."/>
            <person name="Long T.M."/>
            <person name="Calvey C.H."/>
            <person name="Aerts A.L."/>
            <person name="Barry K.W."/>
            <person name="Choi C."/>
            <person name="Clum A."/>
            <person name="Coughlan A.Y."/>
            <person name="Deshpande S."/>
            <person name="Douglass A.P."/>
            <person name="Hanson S.J."/>
            <person name="Klenk H.-P."/>
            <person name="LaButti K.M."/>
            <person name="Lapidus A."/>
            <person name="Lindquist E.A."/>
            <person name="Lipzen A.M."/>
            <person name="Meier-Kolthoff J.P."/>
            <person name="Ohm R.A."/>
            <person name="Otillar R.P."/>
            <person name="Pangilinan J.L."/>
            <person name="Peng Y."/>
            <person name="Rokas A."/>
            <person name="Rosa C.A."/>
            <person name="Scheuner C."/>
            <person name="Sibirny A.A."/>
            <person name="Slot J.C."/>
            <person name="Stielow J.B."/>
            <person name="Sun H."/>
            <person name="Kurtzman C.P."/>
            <person name="Blackwell M."/>
            <person name="Grigoriev I.V."/>
            <person name="Jeffries T.W."/>
        </authorList>
    </citation>
    <scope>NUCLEOTIDE SEQUENCE [LARGE SCALE GENOMIC DNA]</scope>
    <source>
        <strain evidence="5 6">DSM 6958</strain>
    </source>
</reference>
<organism evidence="5 6">
    <name type="scientific">Nadsonia fulvescens var. elongata DSM 6958</name>
    <dbReference type="NCBI Taxonomy" id="857566"/>
    <lineage>
        <taxon>Eukaryota</taxon>
        <taxon>Fungi</taxon>
        <taxon>Dikarya</taxon>
        <taxon>Ascomycota</taxon>
        <taxon>Saccharomycotina</taxon>
        <taxon>Dipodascomycetes</taxon>
        <taxon>Dipodascales</taxon>
        <taxon>Dipodascales incertae sedis</taxon>
        <taxon>Nadsonia</taxon>
    </lineage>
</organism>
<dbReference type="Proteomes" id="UP000095009">
    <property type="component" value="Unassembled WGS sequence"/>
</dbReference>
<feature type="compositionally biased region" description="Low complexity" evidence="3">
    <location>
        <begin position="816"/>
        <end position="842"/>
    </location>
</feature>
<feature type="compositionally biased region" description="Low complexity" evidence="3">
    <location>
        <begin position="774"/>
        <end position="785"/>
    </location>
</feature>
<proteinExistence type="inferred from homology"/>
<feature type="compositionally biased region" description="Polar residues" evidence="3">
    <location>
        <begin position="446"/>
        <end position="455"/>
    </location>
</feature>
<dbReference type="EMBL" id="KV454407">
    <property type="protein sequence ID" value="ODQ67394.1"/>
    <property type="molecule type" value="Genomic_DNA"/>
</dbReference>
<dbReference type="GO" id="GO:0005634">
    <property type="term" value="C:nucleus"/>
    <property type="evidence" value="ECO:0007669"/>
    <property type="project" value="InterPro"/>
</dbReference>
<name>A0A1E3PQ76_9ASCO</name>
<feature type="compositionally biased region" description="Basic and acidic residues" evidence="3">
    <location>
        <begin position="879"/>
        <end position="894"/>
    </location>
</feature>
<feature type="region of interest" description="Disordered" evidence="3">
    <location>
        <begin position="553"/>
        <end position="616"/>
    </location>
</feature>
<feature type="compositionally biased region" description="Low complexity" evidence="3">
    <location>
        <begin position="336"/>
        <end position="345"/>
    </location>
</feature>
<evidence type="ECO:0000259" key="4">
    <source>
        <dbReference type="Pfam" id="PF07557"/>
    </source>
</evidence>
<evidence type="ECO:0000256" key="1">
    <source>
        <dbReference type="ARBA" id="ARBA00010845"/>
    </source>
</evidence>
<feature type="compositionally biased region" description="Polar residues" evidence="3">
    <location>
        <begin position="202"/>
        <end position="216"/>
    </location>
</feature>
<accession>A0A1E3PQ76</accession>
<dbReference type="Pfam" id="PF07557">
    <property type="entry name" value="Shugoshin_C"/>
    <property type="match status" value="1"/>
</dbReference>
<feature type="compositionally biased region" description="Polar residues" evidence="3">
    <location>
        <begin position="163"/>
        <end position="174"/>
    </location>
</feature>
<feature type="compositionally biased region" description="Low complexity" evidence="3">
    <location>
        <begin position="657"/>
        <end position="671"/>
    </location>
</feature>
<feature type="region of interest" description="Disordered" evidence="3">
    <location>
        <begin position="158"/>
        <end position="223"/>
    </location>
</feature>
<feature type="compositionally biased region" description="Polar residues" evidence="3">
    <location>
        <begin position="477"/>
        <end position="492"/>
    </location>
</feature>
<feature type="compositionally biased region" description="Basic residues" evidence="3">
    <location>
        <begin position="862"/>
        <end position="873"/>
    </location>
</feature>
<evidence type="ECO:0000313" key="6">
    <source>
        <dbReference type="Proteomes" id="UP000095009"/>
    </source>
</evidence>
<feature type="compositionally biased region" description="Basic residues" evidence="3">
    <location>
        <begin position="803"/>
        <end position="815"/>
    </location>
</feature>
<feature type="region of interest" description="Disordered" evidence="3">
    <location>
        <begin position="432"/>
        <end position="460"/>
    </location>
</feature>
<feature type="compositionally biased region" description="Basic residues" evidence="3">
    <location>
        <begin position="432"/>
        <end position="442"/>
    </location>
</feature>
<feature type="region of interest" description="Disordered" evidence="3">
    <location>
        <begin position="329"/>
        <end position="356"/>
    </location>
</feature>
<feature type="compositionally biased region" description="Polar residues" evidence="3">
    <location>
        <begin position="672"/>
        <end position="684"/>
    </location>
</feature>
<dbReference type="GO" id="GO:0000775">
    <property type="term" value="C:chromosome, centromeric region"/>
    <property type="evidence" value="ECO:0007669"/>
    <property type="project" value="InterPro"/>
</dbReference>